<dbReference type="EMBL" id="PDUD01000023">
    <property type="protein sequence ID" value="PHN05088.1"/>
    <property type="molecule type" value="Genomic_DNA"/>
</dbReference>
<protein>
    <submittedName>
        <fullName evidence="7">Flagellar motor protein MotB</fullName>
    </submittedName>
</protein>
<dbReference type="InterPro" id="IPR011659">
    <property type="entry name" value="WD40"/>
</dbReference>
<evidence type="ECO:0000256" key="5">
    <source>
        <dbReference type="SAM" id="SignalP"/>
    </source>
</evidence>
<feature type="signal peptide" evidence="5">
    <location>
        <begin position="1"/>
        <end position="18"/>
    </location>
</feature>
<dbReference type="PROSITE" id="PS51123">
    <property type="entry name" value="OMPA_2"/>
    <property type="match status" value="1"/>
</dbReference>
<dbReference type="PANTHER" id="PTHR30329:SF21">
    <property type="entry name" value="LIPOPROTEIN YIAD-RELATED"/>
    <property type="match status" value="1"/>
</dbReference>
<dbReference type="Pfam" id="PF07676">
    <property type="entry name" value="PD40"/>
    <property type="match status" value="1"/>
</dbReference>
<dbReference type="SUPFAM" id="SSF103088">
    <property type="entry name" value="OmpA-like"/>
    <property type="match status" value="1"/>
</dbReference>
<dbReference type="InterPro" id="IPR011042">
    <property type="entry name" value="6-blade_b-propeller_TolB-like"/>
</dbReference>
<dbReference type="PANTHER" id="PTHR30329">
    <property type="entry name" value="STATOR ELEMENT OF FLAGELLAR MOTOR COMPLEX"/>
    <property type="match status" value="1"/>
</dbReference>
<keyword evidence="7" id="KW-0282">Flagellum</keyword>
<dbReference type="GO" id="GO:0009279">
    <property type="term" value="C:cell outer membrane"/>
    <property type="evidence" value="ECO:0007669"/>
    <property type="project" value="UniProtKB-SubCell"/>
</dbReference>
<dbReference type="Proteomes" id="UP000223913">
    <property type="component" value="Unassembled WGS sequence"/>
</dbReference>
<keyword evidence="5" id="KW-0732">Signal</keyword>
<dbReference type="Gene3D" id="1.25.40.10">
    <property type="entry name" value="Tetratricopeptide repeat domain"/>
    <property type="match status" value="1"/>
</dbReference>
<evidence type="ECO:0000256" key="3">
    <source>
        <dbReference type="ARBA" id="ARBA00023237"/>
    </source>
</evidence>
<comment type="caution">
    <text evidence="7">The sequence shown here is derived from an EMBL/GenBank/DDBJ whole genome shotgun (WGS) entry which is preliminary data.</text>
</comment>
<dbReference type="InterPro" id="IPR050330">
    <property type="entry name" value="Bact_OuterMem_StrucFunc"/>
</dbReference>
<name>A0A2D0N9M6_FLAN2</name>
<feature type="chain" id="PRO_5012813251" evidence="5">
    <location>
        <begin position="19"/>
        <end position="664"/>
    </location>
</feature>
<accession>A0A2D0N9M6</accession>
<dbReference type="OrthoDB" id="1488841at2"/>
<dbReference type="RefSeq" id="WP_099151635.1">
    <property type="nucleotide sequence ID" value="NZ_PDUD01000023.1"/>
</dbReference>
<dbReference type="InterPro" id="IPR011990">
    <property type="entry name" value="TPR-like_helical_dom_sf"/>
</dbReference>
<dbReference type="Gene3D" id="3.30.1330.60">
    <property type="entry name" value="OmpA-like domain"/>
    <property type="match status" value="1"/>
</dbReference>
<organism evidence="7 8">
    <name type="scientific">Flavilitoribacter nigricans (strain ATCC 23147 / DSM 23189 / NBRC 102662 / NCIMB 1420 / SS-2)</name>
    <name type="common">Lewinella nigricans</name>
    <dbReference type="NCBI Taxonomy" id="1122177"/>
    <lineage>
        <taxon>Bacteria</taxon>
        <taxon>Pseudomonadati</taxon>
        <taxon>Bacteroidota</taxon>
        <taxon>Saprospiria</taxon>
        <taxon>Saprospirales</taxon>
        <taxon>Lewinellaceae</taxon>
        <taxon>Flavilitoribacter</taxon>
    </lineage>
</organism>
<evidence type="ECO:0000256" key="1">
    <source>
        <dbReference type="ARBA" id="ARBA00004442"/>
    </source>
</evidence>
<evidence type="ECO:0000259" key="6">
    <source>
        <dbReference type="PROSITE" id="PS51123"/>
    </source>
</evidence>
<dbReference type="InterPro" id="IPR036737">
    <property type="entry name" value="OmpA-like_sf"/>
</dbReference>
<dbReference type="Pfam" id="PF00691">
    <property type="entry name" value="OmpA"/>
    <property type="match status" value="1"/>
</dbReference>
<dbReference type="InterPro" id="IPR006665">
    <property type="entry name" value="OmpA-like"/>
</dbReference>
<dbReference type="AlphaFoldDB" id="A0A2D0N9M6"/>
<dbReference type="PRINTS" id="PR01021">
    <property type="entry name" value="OMPADOMAIN"/>
</dbReference>
<evidence type="ECO:0000256" key="2">
    <source>
        <dbReference type="ARBA" id="ARBA00023136"/>
    </source>
</evidence>
<evidence type="ECO:0000313" key="8">
    <source>
        <dbReference type="Proteomes" id="UP000223913"/>
    </source>
</evidence>
<sequence length="664" mass="75435">MYRKLSFFLLFVAVTVAACTYTQRIRDGRTAFDRKQYAVATKMLEKEYKKAKSRVEKGKIAFLLGESYKEINKSDQSISWYEIAYNNQYGVDALKEYAYALKRAQQYDEAMQAFKELGIEIGSPYEYRREILASDRAKNWSKDERLQKEYNVEVQSFNTGFADYAPVLYKGRTLVITSDRKASVGDDTYNWTGNDFSDLFLVDLETNNVTAFAEPVNSENNEGTVSFAPDFSEVYFTRCFGPKREDAYCKLMVAENTGGESWSIPRVLDFVEDGVNYGHPSISSDGRTLYFSSNHPDGWGGYDIWMSERQEDGSWGTPDLLSRSINTIGNEKFPQIDNDTLYFSSDFLPGMGGLDIFRTYRFPNGSWAPAKNLKVPVNSGADDFGYTIDRSAPRRSGVIQQGYFTSTRDNGIGNDDIYRFEKLPPPPAPPQPEPEEIVYKMILDGYVLEKIYEQPGNPNSRVLARKPLPGSTVEIDMGKGKKTVEIGEDGLFTLELDENTDYTFLASKEGYLSNDAEFSTKGIGRDPETPEMRFEIEIVLDKIFIDQEIVLENIYYDFDRWEIRADAEPTLNELASNLKLNPQIAIQLSSHTDCRGNDRYNEDLSQKRAQSAVDYLIAQGIDASRLSAKGYGENQLAVDCICSRCTEEEHQANRRTTFKILNSQ</sequence>
<gene>
    <name evidence="7" type="ORF">CRP01_18870</name>
</gene>
<evidence type="ECO:0000256" key="4">
    <source>
        <dbReference type="PROSITE-ProRule" id="PRU00473"/>
    </source>
</evidence>
<dbReference type="SUPFAM" id="SSF48452">
    <property type="entry name" value="TPR-like"/>
    <property type="match status" value="1"/>
</dbReference>
<comment type="subcellular location">
    <subcellularLocation>
        <location evidence="1">Cell outer membrane</location>
    </subcellularLocation>
</comment>
<proteinExistence type="predicted"/>
<evidence type="ECO:0000313" key="7">
    <source>
        <dbReference type="EMBL" id="PHN05088.1"/>
    </source>
</evidence>
<keyword evidence="7" id="KW-0969">Cilium</keyword>
<reference evidence="7 8" key="1">
    <citation type="submission" date="2017-10" db="EMBL/GenBank/DDBJ databases">
        <title>The draft genome sequence of Lewinella nigricans NBRC 102662.</title>
        <authorList>
            <person name="Wang K."/>
        </authorList>
    </citation>
    <scope>NUCLEOTIDE SEQUENCE [LARGE SCALE GENOMIC DNA]</scope>
    <source>
        <strain evidence="7 8">NBRC 102662</strain>
    </source>
</reference>
<keyword evidence="3" id="KW-0998">Cell outer membrane</keyword>
<dbReference type="CDD" id="cd07185">
    <property type="entry name" value="OmpA_C-like"/>
    <property type="match status" value="1"/>
</dbReference>
<dbReference type="InterPro" id="IPR006664">
    <property type="entry name" value="OMP_bac"/>
</dbReference>
<keyword evidence="7" id="KW-0966">Cell projection</keyword>
<keyword evidence="8" id="KW-1185">Reference proteome</keyword>
<feature type="domain" description="OmpA-like" evidence="6">
    <location>
        <begin position="545"/>
        <end position="664"/>
    </location>
</feature>
<dbReference type="Gene3D" id="2.120.10.30">
    <property type="entry name" value="TolB, C-terminal domain"/>
    <property type="match status" value="1"/>
</dbReference>
<dbReference type="SUPFAM" id="SSF82171">
    <property type="entry name" value="DPP6 N-terminal domain-like"/>
    <property type="match status" value="1"/>
</dbReference>
<dbReference type="PROSITE" id="PS51257">
    <property type="entry name" value="PROKAR_LIPOPROTEIN"/>
    <property type="match status" value="1"/>
</dbReference>
<keyword evidence="2 4" id="KW-0472">Membrane</keyword>